<dbReference type="EMBL" id="JAAEDI010000051">
    <property type="protein sequence ID" value="MBR0653409.1"/>
    <property type="molecule type" value="Genomic_DNA"/>
</dbReference>
<keyword evidence="2" id="KW-0964">Secreted</keyword>
<evidence type="ECO:0000256" key="5">
    <source>
        <dbReference type="SAM" id="SignalP"/>
    </source>
</evidence>
<accession>A0ABS5EQW1</accession>
<feature type="signal peptide" evidence="5">
    <location>
        <begin position="1"/>
        <end position="31"/>
    </location>
</feature>
<feature type="region of interest" description="Disordered" evidence="4">
    <location>
        <begin position="1356"/>
        <end position="1375"/>
    </location>
</feature>
<comment type="caution">
    <text evidence="7">The sequence shown here is derived from an EMBL/GenBank/DDBJ whole genome shotgun (WGS) entry which is preliminary data.</text>
</comment>
<gene>
    <name evidence="7" type="ORF">GXW78_27410</name>
</gene>
<evidence type="ECO:0000313" key="8">
    <source>
        <dbReference type="Proteomes" id="UP000698752"/>
    </source>
</evidence>
<protein>
    <submittedName>
        <fullName evidence="7">Filamentous hemagglutinin N-terminal domain-containing protein</fullName>
    </submittedName>
</protein>
<feature type="chain" id="PRO_5046700143" evidence="5">
    <location>
        <begin position="32"/>
        <end position="1447"/>
    </location>
</feature>
<comment type="subcellular location">
    <subcellularLocation>
        <location evidence="1">Secreted</location>
    </subcellularLocation>
</comment>
<dbReference type="SUPFAM" id="SSF51126">
    <property type="entry name" value="Pectin lyase-like"/>
    <property type="match status" value="1"/>
</dbReference>
<sequence>MMPRLHRFRSALLAGTALVLPVAAAAQAPNAAPVLDRVVAGSITVHQDAAQTTVQQAQQRGIVDWRSFNIGRDHTVRFQQPGASSITLNRVTTPDPSTIAGRISANGQVAIVNQSGVVFTQGAQVDAAGLIVSSANISNENFMAGRMVFDQPGRPDARIENAGTITIREAGLAALVAPQVANRGTIAARMGRVALAGAETHVIDLYGDGLLSIEVTGGVRQAPGNGGALVTNTGVIEAQGGTVLLTAAAADGIVQDLVRAGGTISADTDAATGRTGRIAINGTGGAVRIEGEVRATGTAAGTRGGQVEIVADRVLVDQGARVDASGRAGGGEVAIGTTVRGAANPRLARRAGIVQGATVRADATERGNGGTVIVNSQDYTGHAGSISARGGPQGGNGGFIEVSGQAGLLVLGTIDAGAPAGDPGTILIDPVNLTIVGEGDSIPGAGQAEMTGNILGEAAPPDEAYIWPSQFQTLDGDVLLQASNDITVNATITRGGNFPTSLTLDAGRDIIVNAPINGGGALALAAGRDITTNAAIQLAGDITIDAGRNLVIDGPLTALGTGAAVELFARAGTISFTTGQITGNGGTFAATAATGITSTTFVTGFGSISLTAQTGNVVLTAEAALNTGIEADGVSIVAGNAISLGGGDRSEGRVISTEGLVDLQAGAGGITQTASIRGGTLQVRSAGDAILDLTPTVPGRDVNRVDVLGASDVAGNFSFRASEIGDSAAPLIIDGVVRVGGRFSLESLVGVTQNESSAIITPDLTVTAFGDILLPGDNAITTISGMTTDFANLITIRNTTDLTIAGPVTLESPNLFTTIRIDVEGGNLTVAAPVTAISQEGIGLLTMTASGDLTVTAAGSVTAEGPLTSSITLLAAVDGGSSSEFLPGTLTLAGNVTAAGEVSLGAGTGGIVQTGGGITTGDLFVTSGGDALLSSPGNAVGALVSFFVDGTFVLDNGTNDLIVRSGPPSESNGTAGSIGLRTAGTVTLVDGALMEAIAEDGRISLRVGGLIAEADATIAANLIELAPFSPTPMRLPVAEAVPGQFSITPETFASFEFQSLRLGATTFDGVMTTTASELSLAATVFIPAAGPVVALAAVTVPGFLDLRSLGGIAQDAGAGIVAGTLTGASGGSTVLTDPDNVIATLGGFTAGGDFNLFSQGPLLTVPGGNLVTAGGALTIEVGGGSLLVNGTVQGGTTSLITDEALTVNGFSAIALNGALLLQAPVVTLNGLAQAAGDILVQAGTSASLTGIARTPGALSITSPTVTFGGLDATTADVRINLGSAGFASGALDAGGLLVQGGRGAALTGTIAGIAGRPAAAAGRRATAGGVLLPDPPPDMDSYTFNDCPIGASLCAAVPPPPEPPPPEPPPPVVPPDEGCVIDGIACAALPELALLNPFAVTAVLNPALILAAVDQLRPPTPELSLQPTRDPTEDSELAPPDIRGGDY</sequence>
<evidence type="ECO:0000256" key="1">
    <source>
        <dbReference type="ARBA" id="ARBA00004613"/>
    </source>
</evidence>
<feature type="compositionally biased region" description="Pro residues" evidence="4">
    <location>
        <begin position="1357"/>
        <end position="1374"/>
    </location>
</feature>
<reference evidence="8" key="1">
    <citation type="journal article" date="2021" name="Syst. Appl. Microbiol.">
        <title>Roseomonas hellenica sp. nov., isolated from roots of wild-growing Alkanna tinctoria.</title>
        <authorList>
            <person name="Rat A."/>
            <person name="Naranjo H.D."/>
            <person name="Lebbe L."/>
            <person name="Cnockaert M."/>
            <person name="Krigas N."/>
            <person name="Grigoriadou K."/>
            <person name="Maloupa E."/>
            <person name="Willems A."/>
        </authorList>
    </citation>
    <scope>NUCLEOTIDE SEQUENCE [LARGE SCALE GENOMIC DNA]</scope>
    <source>
        <strain evidence="8">LMG 31159</strain>
    </source>
</reference>
<dbReference type="InterPro" id="IPR050909">
    <property type="entry name" value="Bact_Autotransporter_VF"/>
</dbReference>
<evidence type="ECO:0000256" key="3">
    <source>
        <dbReference type="ARBA" id="ARBA00022729"/>
    </source>
</evidence>
<dbReference type="PANTHER" id="PTHR12338:SF8">
    <property type="entry name" value="HEME_HEMOPEXIN-BINDING PROTEIN"/>
    <property type="match status" value="1"/>
</dbReference>
<evidence type="ECO:0000256" key="4">
    <source>
        <dbReference type="SAM" id="MobiDB-lite"/>
    </source>
</evidence>
<dbReference type="PANTHER" id="PTHR12338">
    <property type="entry name" value="AUTOTRANSPORTER"/>
    <property type="match status" value="1"/>
</dbReference>
<dbReference type="NCBIfam" id="TIGR01901">
    <property type="entry name" value="adhes_NPXG"/>
    <property type="match status" value="1"/>
</dbReference>
<keyword evidence="3 5" id="KW-0732">Signal</keyword>
<dbReference type="Proteomes" id="UP000698752">
    <property type="component" value="Unassembled WGS sequence"/>
</dbReference>
<keyword evidence="8" id="KW-1185">Reference proteome</keyword>
<evidence type="ECO:0000256" key="2">
    <source>
        <dbReference type="ARBA" id="ARBA00022525"/>
    </source>
</evidence>
<evidence type="ECO:0000259" key="6">
    <source>
        <dbReference type="SMART" id="SM00912"/>
    </source>
</evidence>
<dbReference type="InterPro" id="IPR012334">
    <property type="entry name" value="Pectin_lyas_fold"/>
</dbReference>
<organism evidence="7 8">
    <name type="scientific">Neoroseomonas terrae</name>
    <dbReference type="NCBI Taxonomy" id="424799"/>
    <lineage>
        <taxon>Bacteria</taxon>
        <taxon>Pseudomonadati</taxon>
        <taxon>Pseudomonadota</taxon>
        <taxon>Alphaproteobacteria</taxon>
        <taxon>Acetobacterales</taxon>
        <taxon>Acetobacteraceae</taxon>
        <taxon>Neoroseomonas</taxon>
    </lineage>
</organism>
<dbReference type="Gene3D" id="2.160.20.10">
    <property type="entry name" value="Single-stranded right-handed beta-helix, Pectin lyase-like"/>
    <property type="match status" value="1"/>
</dbReference>
<proteinExistence type="predicted"/>
<dbReference type="SMART" id="SM00912">
    <property type="entry name" value="Haemagg_act"/>
    <property type="match status" value="1"/>
</dbReference>
<feature type="domain" description="Filamentous haemagglutinin FhaB/tRNA nuclease CdiA-like TPS" evidence="6">
    <location>
        <begin position="29"/>
        <end position="141"/>
    </location>
</feature>
<evidence type="ECO:0000313" key="7">
    <source>
        <dbReference type="EMBL" id="MBR0653409.1"/>
    </source>
</evidence>
<feature type="region of interest" description="Disordered" evidence="4">
    <location>
        <begin position="1419"/>
        <end position="1447"/>
    </location>
</feature>
<dbReference type="InterPro" id="IPR011050">
    <property type="entry name" value="Pectin_lyase_fold/virulence"/>
</dbReference>
<dbReference type="Pfam" id="PF05860">
    <property type="entry name" value="TPS"/>
    <property type="match status" value="1"/>
</dbReference>
<dbReference type="InterPro" id="IPR008638">
    <property type="entry name" value="FhaB/CdiA-like_TPS"/>
</dbReference>
<name>A0ABS5EQW1_9PROT</name>